<proteinExistence type="predicted"/>
<keyword evidence="4" id="KW-1185">Reference proteome</keyword>
<evidence type="ECO:0000256" key="2">
    <source>
        <dbReference type="SAM" id="Phobius"/>
    </source>
</evidence>
<organism evidence="3 4">
    <name type="scientific">Methanolobus zinderi</name>
    <dbReference type="NCBI Taxonomy" id="536044"/>
    <lineage>
        <taxon>Archaea</taxon>
        <taxon>Methanobacteriati</taxon>
        <taxon>Methanobacteriota</taxon>
        <taxon>Stenosarchaea group</taxon>
        <taxon>Methanomicrobia</taxon>
        <taxon>Methanosarcinales</taxon>
        <taxon>Methanosarcinaceae</taxon>
        <taxon>Methanolobus</taxon>
    </lineage>
</organism>
<sequence>MNSCISSHQPRILFLLALLLLIIPTSAEPVEMVFNGNFSEPDYDYSVSSTFIPLHWEWYFVDWGAYEGWACVFTDSFGGKSDVFNMYLGSGDKGKIGRYQYVDLTDVDELTYKYASRNPIPGSQYGVVALNDVPVKIYDVHTGSTYVSDSIDVSGYTGPTKLTFYLHDDSTSASMYFDIDDVSALTVETVDYSSYSTGTIEWNDSSSFFVGETANFQVNIHHIDNENFDTHSYYLNDENGFLSDVTYYSVIDDDEKYYEYDFSIVPDQPGVKSFEVMEYYEYYNDSIGATEWHTNVLDEMEIEFVQRPASSKSEIWTNSELIGNNTIRFYWDIENFNILTYDYWVSINPDPEGNYYSRSGVTARSGYFDVSFSESGTYTAYLERSYDDDPSDYYPMDLYSFTINLEDQEDPVDSPDIPDPEIPDNLTDPIQDDPEYEPPELDPGDGNTTINDSVLQGYYDGVDNAVNSLHGALGGFVYAVTSPVRTMKEGISTISGVGTSTMNSVSLMFAPAGAILTALFSALPESYITTGTFSIFLVIVAWIWRGVQ</sequence>
<name>A0A7D5I5N1_9EURY</name>
<evidence type="ECO:0000256" key="1">
    <source>
        <dbReference type="SAM" id="MobiDB-lite"/>
    </source>
</evidence>
<accession>A0A7D5I5N1</accession>
<protein>
    <submittedName>
        <fullName evidence="3">Uncharacterized protein</fullName>
    </submittedName>
</protein>
<gene>
    <name evidence="3" type="ORF">HWN40_13210</name>
</gene>
<feature type="compositionally biased region" description="Acidic residues" evidence="1">
    <location>
        <begin position="408"/>
        <end position="422"/>
    </location>
</feature>
<keyword evidence="2" id="KW-1133">Transmembrane helix</keyword>
<dbReference type="EMBL" id="CP058215">
    <property type="protein sequence ID" value="QLC51108.1"/>
    <property type="molecule type" value="Genomic_DNA"/>
</dbReference>
<evidence type="ECO:0000313" key="3">
    <source>
        <dbReference type="EMBL" id="QLC51108.1"/>
    </source>
</evidence>
<dbReference type="AlphaFoldDB" id="A0A7D5I5N1"/>
<dbReference type="KEGG" id="mzi:HWN40_13210"/>
<feature type="transmembrane region" description="Helical" evidence="2">
    <location>
        <begin position="527"/>
        <end position="544"/>
    </location>
</feature>
<dbReference type="GeneID" id="55822651"/>
<dbReference type="Proteomes" id="UP000509594">
    <property type="component" value="Chromosome"/>
</dbReference>
<keyword evidence="2" id="KW-0472">Membrane</keyword>
<evidence type="ECO:0000313" key="4">
    <source>
        <dbReference type="Proteomes" id="UP000509594"/>
    </source>
</evidence>
<feature type="region of interest" description="Disordered" evidence="1">
    <location>
        <begin position="408"/>
        <end position="446"/>
    </location>
</feature>
<feature type="compositionally biased region" description="Acidic residues" evidence="1">
    <location>
        <begin position="430"/>
        <end position="443"/>
    </location>
</feature>
<dbReference type="RefSeq" id="WP_176966163.1">
    <property type="nucleotide sequence ID" value="NZ_CP058215.1"/>
</dbReference>
<keyword evidence="2" id="KW-0812">Transmembrane</keyword>
<reference evidence="3 4" key="1">
    <citation type="submission" date="2020-06" db="EMBL/GenBank/DDBJ databases">
        <title>Methanolobus halotolerans sp. nov., isolated from a saline lake Tus in Siberia.</title>
        <authorList>
            <person name="Shen Y."/>
            <person name="Chen S.-C."/>
            <person name="Lai M.-C."/>
            <person name="Huang H.-H."/>
            <person name="Chiu H.-H."/>
            <person name="Tang S.-L."/>
            <person name="Rogozin D.Y."/>
            <person name="Degermendzhy A.G."/>
        </authorList>
    </citation>
    <scope>NUCLEOTIDE SEQUENCE [LARGE SCALE GENOMIC DNA]</scope>
    <source>
        <strain evidence="3 4">DSM 21339</strain>
    </source>
</reference>